<dbReference type="InterPro" id="IPR056510">
    <property type="entry name" value="WapI"/>
</dbReference>
<name>A0A3S9VYF4_9BACT</name>
<reference evidence="1 2" key="1">
    <citation type="submission" date="2018-10" db="EMBL/GenBank/DDBJ databases">
        <title>Butyricimonas faecalis sp. nov., isolated from human faeces and emended description of the genus Butyricimonas.</title>
        <authorList>
            <person name="Le Roy T."/>
            <person name="Van der Smissen P."/>
            <person name="Paquot A."/>
            <person name="Delzenne N."/>
            <person name="Muccioli G."/>
            <person name="Collet J.-F."/>
            <person name="Cani P.D."/>
        </authorList>
    </citation>
    <scope>NUCLEOTIDE SEQUENCE [LARGE SCALE GENOMIC DNA]</scope>
    <source>
        <strain evidence="1 2">H184</strain>
    </source>
</reference>
<dbReference type="RefSeq" id="WP_106482202.1">
    <property type="nucleotide sequence ID" value="NZ_CP032819.1"/>
</dbReference>
<keyword evidence="2" id="KW-1185">Reference proteome</keyword>
<dbReference type="Proteomes" id="UP000270673">
    <property type="component" value="Chromosome"/>
</dbReference>
<proteinExistence type="predicted"/>
<dbReference type="EMBL" id="CP032819">
    <property type="protein sequence ID" value="AZS31521.1"/>
    <property type="molecule type" value="Genomic_DNA"/>
</dbReference>
<organism evidence="1 2">
    <name type="scientific">Butyricimonas faecalis</name>
    <dbReference type="NCBI Taxonomy" id="2093856"/>
    <lineage>
        <taxon>Bacteria</taxon>
        <taxon>Pseudomonadati</taxon>
        <taxon>Bacteroidota</taxon>
        <taxon>Bacteroidia</taxon>
        <taxon>Bacteroidales</taxon>
        <taxon>Odoribacteraceae</taxon>
        <taxon>Butyricimonas</taxon>
    </lineage>
</organism>
<protein>
    <submittedName>
        <fullName evidence="1">Uncharacterized protein</fullName>
    </submittedName>
</protein>
<dbReference type="OrthoDB" id="1495261at2"/>
<dbReference type="KEGG" id="buy:D8S85_19520"/>
<evidence type="ECO:0000313" key="2">
    <source>
        <dbReference type="Proteomes" id="UP000270673"/>
    </source>
</evidence>
<dbReference type="Pfam" id="PF24716">
    <property type="entry name" value="WapI"/>
    <property type="match status" value="1"/>
</dbReference>
<dbReference type="AlphaFoldDB" id="A0A3S9VYF4"/>
<evidence type="ECO:0000313" key="1">
    <source>
        <dbReference type="EMBL" id="AZS31521.1"/>
    </source>
</evidence>
<accession>A0A3S9VYF4</accession>
<gene>
    <name evidence="1" type="ORF">D8S85_19520</name>
</gene>
<sequence length="152" mass="17757">MILESEGRFVEIIILHRNNLESIDIEDANWLDAEIKINVPGFKGYYNANLRTDDFERFYKDLNKLKTDRFFQIEFTTMEEGIYLKGTQGLLGTIKWEGIARSYWGNSVLTFEIETGFASIDALIEQTLEILNEYPVQESEKLAELKKNEIEF</sequence>